<dbReference type="GO" id="GO:0031445">
    <property type="term" value="P:regulation of heterochromatin formation"/>
    <property type="evidence" value="ECO:0007669"/>
    <property type="project" value="TreeGrafter"/>
</dbReference>
<evidence type="ECO:0000313" key="3">
    <source>
        <dbReference type="EMBL" id="VDP85248.1"/>
    </source>
</evidence>
<evidence type="ECO:0000256" key="1">
    <source>
        <dbReference type="PROSITE-ProRule" id="PRU00475"/>
    </source>
</evidence>
<protein>
    <submittedName>
        <fullName evidence="5">WAC domain-containing protein</fullName>
    </submittedName>
</protein>
<comment type="subcellular location">
    <subcellularLocation>
        <location evidence="1">Nucleus</location>
    </subcellularLocation>
</comment>
<organism evidence="5">
    <name type="scientific">Echinostoma caproni</name>
    <dbReference type="NCBI Taxonomy" id="27848"/>
    <lineage>
        <taxon>Eukaryota</taxon>
        <taxon>Metazoa</taxon>
        <taxon>Spiralia</taxon>
        <taxon>Lophotrochozoa</taxon>
        <taxon>Platyhelminthes</taxon>
        <taxon>Trematoda</taxon>
        <taxon>Digenea</taxon>
        <taxon>Plagiorchiida</taxon>
        <taxon>Echinostomata</taxon>
        <taxon>Echinostomatoidea</taxon>
        <taxon>Echinostomatidae</taxon>
        <taxon>Echinostoma</taxon>
    </lineage>
</organism>
<keyword evidence="4" id="KW-1185">Reference proteome</keyword>
<dbReference type="GO" id="GO:0006338">
    <property type="term" value="P:chromatin remodeling"/>
    <property type="evidence" value="ECO:0007669"/>
    <property type="project" value="InterPro"/>
</dbReference>
<dbReference type="OrthoDB" id="332390at2759"/>
<dbReference type="EMBL" id="UZAN01047318">
    <property type="protein sequence ID" value="VDP85248.1"/>
    <property type="molecule type" value="Genomic_DNA"/>
</dbReference>
<dbReference type="Pfam" id="PF10537">
    <property type="entry name" value="WAC_Acf1_DNA_bd"/>
    <property type="match status" value="1"/>
</dbReference>
<dbReference type="PROSITE" id="PS51136">
    <property type="entry name" value="WAC"/>
    <property type="match status" value="1"/>
</dbReference>
<dbReference type="GO" id="GO:0006355">
    <property type="term" value="P:regulation of DNA-templated transcription"/>
    <property type="evidence" value="ECO:0007669"/>
    <property type="project" value="TreeGrafter"/>
</dbReference>
<dbReference type="GO" id="GO:0008623">
    <property type="term" value="C:CHRAC"/>
    <property type="evidence" value="ECO:0007669"/>
    <property type="project" value="TreeGrafter"/>
</dbReference>
<dbReference type="PANTHER" id="PTHR46510:SF1">
    <property type="entry name" value="BROMODOMAIN ADJACENT TO ZINC FINGER DOMAIN PROTEIN 1A"/>
    <property type="match status" value="1"/>
</dbReference>
<dbReference type="GO" id="GO:0003677">
    <property type="term" value="F:DNA binding"/>
    <property type="evidence" value="ECO:0007669"/>
    <property type="project" value="TreeGrafter"/>
</dbReference>
<dbReference type="InterPro" id="IPR013136">
    <property type="entry name" value="WSTF_Acf1_Cbp146"/>
</dbReference>
<accession>A0A183AQY7</accession>
<dbReference type="GO" id="GO:0045740">
    <property type="term" value="P:positive regulation of DNA replication"/>
    <property type="evidence" value="ECO:0007669"/>
    <property type="project" value="TreeGrafter"/>
</dbReference>
<evidence type="ECO:0000313" key="5">
    <source>
        <dbReference type="WBParaSite" id="ECPE_0000940101-mRNA-1"/>
    </source>
</evidence>
<reference evidence="5" key="1">
    <citation type="submission" date="2016-06" db="UniProtKB">
        <authorList>
            <consortium name="WormBaseParasite"/>
        </authorList>
    </citation>
    <scope>IDENTIFICATION</scope>
</reference>
<dbReference type="GO" id="GO:0000228">
    <property type="term" value="C:nuclear chromosome"/>
    <property type="evidence" value="ECO:0007669"/>
    <property type="project" value="TreeGrafter"/>
</dbReference>
<evidence type="ECO:0000313" key="4">
    <source>
        <dbReference type="Proteomes" id="UP000272942"/>
    </source>
</evidence>
<proteinExistence type="predicted"/>
<reference evidence="3 4" key="2">
    <citation type="submission" date="2018-11" db="EMBL/GenBank/DDBJ databases">
        <authorList>
            <consortium name="Pathogen Informatics"/>
        </authorList>
    </citation>
    <scope>NUCLEOTIDE SEQUENCE [LARGE SCALE GENOMIC DNA]</scope>
    <source>
        <strain evidence="3 4">Egypt</strain>
    </source>
</reference>
<name>A0A183AQY7_9TREM</name>
<dbReference type="PANTHER" id="PTHR46510">
    <property type="entry name" value="BROMODOMAIN ADJACENT TO ZINC FINGER DOMAIN PROTEIN 1A"/>
    <property type="match status" value="1"/>
</dbReference>
<gene>
    <name evidence="3" type="ORF">ECPE_LOCUS9372</name>
</gene>
<sequence length="128" mass="14615">MPLINGERFEKVKPPDSLNPDDEVFFCPATLEIFTDYDEYFERTILVNSIAWHCALCGRGPITYLEAVQCEDTDSRQLSTYDSSLAAGLLHIIRAAKCRRLADLVELLCSFVTNRFFIGELIEFPMNK</sequence>
<dbReference type="WBParaSite" id="ECPE_0000940101-mRNA-1">
    <property type="protein sequence ID" value="ECPE_0000940101-mRNA-1"/>
    <property type="gene ID" value="ECPE_0000940101"/>
</dbReference>
<evidence type="ECO:0000259" key="2">
    <source>
        <dbReference type="PROSITE" id="PS51136"/>
    </source>
</evidence>
<dbReference type="AlphaFoldDB" id="A0A183AQY7"/>
<feature type="domain" description="WAC" evidence="2">
    <location>
        <begin position="22"/>
        <end position="128"/>
    </location>
</feature>
<dbReference type="InterPro" id="IPR047171">
    <property type="entry name" value="BAZ1A"/>
</dbReference>
<keyword evidence="1" id="KW-0539">Nucleus</keyword>
<dbReference type="Proteomes" id="UP000272942">
    <property type="component" value="Unassembled WGS sequence"/>
</dbReference>